<accession>A0A2C9CET5</accession>
<dbReference type="CDD" id="cd00293">
    <property type="entry name" value="USP-like"/>
    <property type="match status" value="1"/>
</dbReference>
<evidence type="ECO:0000313" key="3">
    <source>
        <dbReference type="EMBL" id="SOH04409.1"/>
    </source>
</evidence>
<keyword evidence="2" id="KW-0963">Cytoplasm</keyword>
<protein>
    <recommendedName>
        <fullName evidence="2">Universal stress protein</fullName>
    </recommendedName>
</protein>
<organism evidence="3 4">
    <name type="scientific">Kuenenia stuttgartiensis</name>
    <dbReference type="NCBI Taxonomy" id="174633"/>
    <lineage>
        <taxon>Bacteria</taxon>
        <taxon>Pseudomonadati</taxon>
        <taxon>Planctomycetota</taxon>
        <taxon>Candidatus Brocadiia</taxon>
        <taxon>Candidatus Brocadiales</taxon>
        <taxon>Candidatus Brocadiaceae</taxon>
        <taxon>Candidatus Kuenenia</taxon>
    </lineage>
</organism>
<dbReference type="OrthoDB" id="9788959at2"/>
<dbReference type="AlphaFoldDB" id="A0A2C9CET5"/>
<dbReference type="PIRSF" id="PIRSF006276">
    <property type="entry name" value="UspA"/>
    <property type="match status" value="1"/>
</dbReference>
<dbReference type="EMBL" id="LT934425">
    <property type="protein sequence ID" value="SOH04409.1"/>
    <property type="molecule type" value="Genomic_DNA"/>
</dbReference>
<dbReference type="PANTHER" id="PTHR46268:SF22">
    <property type="entry name" value="SENSOR PROTEIN KDPD-RELATED"/>
    <property type="match status" value="1"/>
</dbReference>
<dbReference type="InterPro" id="IPR006016">
    <property type="entry name" value="UspA"/>
</dbReference>
<name>A0A2C9CET5_KUEST</name>
<dbReference type="GO" id="GO:0005737">
    <property type="term" value="C:cytoplasm"/>
    <property type="evidence" value="ECO:0007669"/>
    <property type="project" value="UniProtKB-SubCell"/>
</dbReference>
<dbReference type="Gene3D" id="3.40.50.620">
    <property type="entry name" value="HUPs"/>
    <property type="match status" value="1"/>
</dbReference>
<gene>
    <name evidence="3" type="primary">uspA_2</name>
    <name evidence="3" type="ORF">KSMBR1_1910</name>
</gene>
<dbReference type="KEGG" id="kst:KSMBR1_1910"/>
<comment type="similarity">
    <text evidence="1 2">Belongs to the universal stress protein A family.</text>
</comment>
<keyword evidence="4" id="KW-1185">Reference proteome</keyword>
<evidence type="ECO:0000313" key="4">
    <source>
        <dbReference type="Proteomes" id="UP000221734"/>
    </source>
</evidence>
<reference evidence="4" key="1">
    <citation type="submission" date="2017-10" db="EMBL/GenBank/DDBJ databases">
        <authorList>
            <person name="Frank J."/>
        </authorList>
    </citation>
    <scope>NUCLEOTIDE SEQUENCE [LARGE SCALE GENOMIC DNA]</scope>
</reference>
<dbReference type="InterPro" id="IPR006015">
    <property type="entry name" value="Universal_stress_UspA"/>
</dbReference>
<dbReference type="PRINTS" id="PR01438">
    <property type="entry name" value="UNVRSLSTRESS"/>
</dbReference>
<dbReference type="RefSeq" id="WP_099325128.1">
    <property type="nucleotide sequence ID" value="NZ_LT934425.1"/>
</dbReference>
<dbReference type="PANTHER" id="PTHR46268">
    <property type="entry name" value="STRESS RESPONSE PROTEIN NHAX"/>
    <property type="match status" value="1"/>
</dbReference>
<dbReference type="InterPro" id="IPR014729">
    <property type="entry name" value="Rossmann-like_a/b/a_fold"/>
</dbReference>
<dbReference type="SUPFAM" id="SSF52402">
    <property type="entry name" value="Adenine nucleotide alpha hydrolases-like"/>
    <property type="match status" value="1"/>
</dbReference>
<comment type="subcellular location">
    <subcellularLocation>
        <location evidence="2">Cytoplasm</location>
    </subcellularLocation>
</comment>
<dbReference type="Pfam" id="PF00582">
    <property type="entry name" value="Usp"/>
    <property type="match status" value="1"/>
</dbReference>
<dbReference type="Proteomes" id="UP000221734">
    <property type="component" value="Chromosome Kuenenia_stuttgartiensis_MBR1"/>
</dbReference>
<evidence type="ECO:0000256" key="1">
    <source>
        <dbReference type="ARBA" id="ARBA00008791"/>
    </source>
</evidence>
<sequence length="157" mass="17537">MITINNILCPVDYSIYSEKALAYAIELATKFQAKLYLLHVLDTRFLDVNNPELPYIPVTTNIINEETIDMLKSRLLKSVNEETQGKISVEAVVVQGVPFAEIIRTAKEYNTDLIVLGTHGRTGLAHVFMGSVAEKVVRKASCPVLTIRHPEHDFVSP</sequence>
<proteinExistence type="inferred from homology"/>
<evidence type="ECO:0000256" key="2">
    <source>
        <dbReference type="PIRNR" id="PIRNR006276"/>
    </source>
</evidence>